<evidence type="ECO:0000313" key="1">
    <source>
        <dbReference type="EMBL" id="MBC6499779.1"/>
    </source>
</evidence>
<gene>
    <name evidence="1" type="ORF">H7R52_18120</name>
</gene>
<dbReference type="AlphaFoldDB" id="A0A923NHT2"/>
<dbReference type="Proteomes" id="UP000650485">
    <property type="component" value="Unassembled WGS sequence"/>
</dbReference>
<proteinExistence type="predicted"/>
<organism evidence="1 2">
    <name type="scientific">Weissella confusa</name>
    <name type="common">Lactobacillus confusus</name>
    <dbReference type="NCBI Taxonomy" id="1583"/>
    <lineage>
        <taxon>Bacteria</taxon>
        <taxon>Bacillati</taxon>
        <taxon>Bacillota</taxon>
        <taxon>Bacilli</taxon>
        <taxon>Lactobacillales</taxon>
        <taxon>Lactobacillaceae</taxon>
        <taxon>Weissella</taxon>
    </lineage>
</organism>
<dbReference type="EMBL" id="JACSZT010000022">
    <property type="protein sequence ID" value="MBC6499779.1"/>
    <property type="molecule type" value="Genomic_DNA"/>
</dbReference>
<comment type="caution">
    <text evidence="1">The sequence shown here is derived from an EMBL/GenBank/DDBJ whole genome shotgun (WGS) entry which is preliminary data.</text>
</comment>
<sequence length="148" mass="16359">MMIGAVAQATDEFKSKLTSFAVAEFGNVQMYAGKNKISEELFSIILRRQKAGKVTVLTGDTFTRQHVFEPLLQGTLPEQNKYETVAEAVTAGELVITVYGGDYAERSNSVDDAFSDQEVEHIDYTEFVDSFTEALRKGLQICLGESLC</sequence>
<evidence type="ECO:0000313" key="2">
    <source>
        <dbReference type="Proteomes" id="UP000650485"/>
    </source>
</evidence>
<accession>A0A923NHT2</accession>
<name>A0A923NHT2_WEICO</name>
<protein>
    <submittedName>
        <fullName evidence="1">Uncharacterized protein</fullName>
    </submittedName>
</protein>
<reference evidence="1" key="1">
    <citation type="submission" date="2020-08" db="EMBL/GenBank/DDBJ databases">
        <title>Complete genome sequence of Weissella confusa strain FS54 provides insights into metabolic potential.</title>
        <authorList>
            <person name="Fhoula I."/>
            <person name="Najjari A."/>
            <person name="Lekired A."/>
            <person name="Bessrour-Aouam N."/>
            <person name="Jaballah S."/>
            <person name="Klibi N."/>
            <person name="Ouzari H.-I."/>
        </authorList>
    </citation>
    <scope>NUCLEOTIDE SEQUENCE</scope>
    <source>
        <strain evidence="1">FS54</strain>
    </source>
</reference>